<evidence type="ECO:0000259" key="9">
    <source>
        <dbReference type="Pfam" id="PF12804"/>
    </source>
</evidence>
<comment type="caution">
    <text evidence="8">Lacks conserved residue(s) required for the propagation of feature annotation.</text>
</comment>
<sequence>MVQATGVILAGGKSKRMGVDKAFLNIGQEKMIRRVAGELRKVFREILICGGTEEIGMQLGFKVVADIIKGGGPLSGIHAALHHMSYQRCLVAACDMPFINAAMAQYLVKQAEGYDVAVPRHGVHLQPLFAVYDRDCLPAVERSLTALKYKITDFYTLVRVNYVHEENLRALADIDFTFFNVNTPVDLEKARELERKKERESESC</sequence>
<dbReference type="PANTHER" id="PTHR19136:SF81">
    <property type="entry name" value="MOLYBDENUM COFACTOR GUANYLYLTRANSFERASE"/>
    <property type="match status" value="1"/>
</dbReference>
<dbReference type="InterPro" id="IPR013482">
    <property type="entry name" value="Molybde_CF_guanTrfase"/>
</dbReference>
<comment type="function">
    <text evidence="8">Transfers a GMP moiety from GTP to Mo-molybdopterin (Mo-MPT) cofactor (Moco or molybdenum cofactor) to form Mo-molybdopterin guanine dinucleotide (Mo-MGD) cofactor.</text>
</comment>
<dbReference type="AlphaFoldDB" id="A0A101HU05"/>
<keyword evidence="7 8" id="KW-0501">Molybdenum cofactor biosynthesis</keyword>
<dbReference type="CDD" id="cd02503">
    <property type="entry name" value="MobA"/>
    <property type="match status" value="1"/>
</dbReference>
<dbReference type="Gene3D" id="3.90.550.10">
    <property type="entry name" value="Spore Coat Polysaccharide Biosynthesis Protein SpsA, Chain A"/>
    <property type="match status" value="1"/>
</dbReference>
<dbReference type="InterPro" id="IPR025877">
    <property type="entry name" value="MobA-like_NTP_Trfase"/>
</dbReference>
<reference evidence="11" key="1">
    <citation type="journal article" date="2015" name="MBio">
        <title>Genome-Resolved Metagenomic Analysis Reveals Roles for Candidate Phyla and Other Microbial Community Members in Biogeochemical Transformations in Oil Reservoirs.</title>
        <authorList>
            <person name="Hu P."/>
            <person name="Tom L."/>
            <person name="Singh A."/>
            <person name="Thomas B.C."/>
            <person name="Baker B.J."/>
            <person name="Piceno Y.M."/>
            <person name="Andersen G.L."/>
            <person name="Banfield J.F."/>
        </authorList>
    </citation>
    <scope>NUCLEOTIDE SEQUENCE [LARGE SCALE GENOMIC DNA]</scope>
</reference>
<feature type="binding site" evidence="8">
    <location>
        <position position="21"/>
    </location>
    <ligand>
        <name>GTP</name>
        <dbReference type="ChEBI" id="CHEBI:37565"/>
    </ligand>
</feature>
<dbReference type="Proteomes" id="UP000054705">
    <property type="component" value="Unassembled WGS sequence"/>
</dbReference>
<evidence type="ECO:0000313" key="10">
    <source>
        <dbReference type="EMBL" id="KUK83282.1"/>
    </source>
</evidence>
<accession>A0A101HU05</accession>
<comment type="subcellular location">
    <subcellularLocation>
        <location evidence="8">Cytoplasm</location>
    </subcellularLocation>
</comment>
<evidence type="ECO:0000256" key="5">
    <source>
        <dbReference type="ARBA" id="ARBA00022842"/>
    </source>
</evidence>
<comment type="cofactor">
    <cofactor evidence="8">
        <name>Mg(2+)</name>
        <dbReference type="ChEBI" id="CHEBI:18420"/>
    </cofactor>
</comment>
<evidence type="ECO:0000256" key="6">
    <source>
        <dbReference type="ARBA" id="ARBA00023134"/>
    </source>
</evidence>
<keyword evidence="4 8" id="KW-0547">Nucleotide-binding</keyword>
<dbReference type="HAMAP" id="MF_00316">
    <property type="entry name" value="MobA"/>
    <property type="match status" value="1"/>
</dbReference>
<keyword evidence="2 8" id="KW-0808">Transferase</keyword>
<dbReference type="GO" id="GO:0061603">
    <property type="term" value="F:molybdenum cofactor guanylyltransferase activity"/>
    <property type="evidence" value="ECO:0007669"/>
    <property type="project" value="UniProtKB-EC"/>
</dbReference>
<evidence type="ECO:0000256" key="2">
    <source>
        <dbReference type="ARBA" id="ARBA00022679"/>
    </source>
</evidence>
<dbReference type="PANTHER" id="PTHR19136">
    <property type="entry name" value="MOLYBDENUM COFACTOR GUANYLYLTRANSFERASE"/>
    <property type="match status" value="1"/>
</dbReference>
<protein>
    <recommendedName>
        <fullName evidence="8">Probable molybdenum cofactor guanylyltransferase</fullName>
        <shortName evidence="8">MoCo guanylyltransferase</shortName>
        <ecNumber evidence="8">2.7.7.77</ecNumber>
    </recommendedName>
    <alternativeName>
        <fullName evidence="8">GTP:molybdopterin guanylyltransferase</fullName>
    </alternativeName>
    <alternativeName>
        <fullName evidence="8">Mo-MPT guanylyltransferase</fullName>
    </alternativeName>
    <alternativeName>
        <fullName evidence="8">Molybdopterin guanylyltransferase</fullName>
    </alternativeName>
    <alternativeName>
        <fullName evidence="8">Molybdopterin-guanine dinucleotide synthase</fullName>
        <shortName evidence="8">MGD synthase</shortName>
    </alternativeName>
</protein>
<dbReference type="GO" id="GO:0046872">
    <property type="term" value="F:metal ion binding"/>
    <property type="evidence" value="ECO:0007669"/>
    <property type="project" value="UniProtKB-KW"/>
</dbReference>
<name>A0A101HU05_9FIRM</name>
<feature type="binding site" evidence="8">
    <location>
        <position position="95"/>
    </location>
    <ligand>
        <name>Mg(2+)</name>
        <dbReference type="ChEBI" id="CHEBI:18420"/>
    </ligand>
</feature>
<gene>
    <name evidence="8" type="primary">mobA</name>
    <name evidence="10" type="ORF">XD97_0221</name>
</gene>
<comment type="domain">
    <text evidence="8">The N-terminal domain determines nucleotide recognition and specific binding, while the C-terminal domain determines the specific binding to the target protein.</text>
</comment>
<evidence type="ECO:0000256" key="3">
    <source>
        <dbReference type="ARBA" id="ARBA00022723"/>
    </source>
</evidence>
<keyword evidence="5 8" id="KW-0460">Magnesium</keyword>
<dbReference type="EC" id="2.7.7.77" evidence="8"/>
<dbReference type="GO" id="GO:1902758">
    <property type="term" value="P:bis(molybdopterin guanine dinucleotide)molybdenum biosynthetic process"/>
    <property type="evidence" value="ECO:0007669"/>
    <property type="project" value="TreeGrafter"/>
</dbReference>
<feature type="binding site" evidence="8">
    <location>
        <position position="95"/>
    </location>
    <ligand>
        <name>GTP</name>
        <dbReference type="ChEBI" id="CHEBI:37565"/>
    </ligand>
</feature>
<keyword evidence="1 8" id="KW-0963">Cytoplasm</keyword>
<evidence type="ECO:0000256" key="7">
    <source>
        <dbReference type="ARBA" id="ARBA00023150"/>
    </source>
</evidence>
<evidence type="ECO:0000313" key="11">
    <source>
        <dbReference type="Proteomes" id="UP000054705"/>
    </source>
</evidence>
<evidence type="ECO:0000256" key="4">
    <source>
        <dbReference type="ARBA" id="ARBA00022741"/>
    </source>
</evidence>
<dbReference type="SUPFAM" id="SSF53448">
    <property type="entry name" value="Nucleotide-diphospho-sugar transferases"/>
    <property type="match status" value="1"/>
</dbReference>
<organism evidence="10 11">
    <name type="scientific">Pelotomaculum thermopropionicum</name>
    <dbReference type="NCBI Taxonomy" id="110500"/>
    <lineage>
        <taxon>Bacteria</taxon>
        <taxon>Bacillati</taxon>
        <taxon>Bacillota</taxon>
        <taxon>Clostridia</taxon>
        <taxon>Eubacteriales</taxon>
        <taxon>Desulfotomaculaceae</taxon>
        <taxon>Pelotomaculum</taxon>
    </lineage>
</organism>
<keyword evidence="10" id="KW-0548">Nucleotidyltransferase</keyword>
<dbReference type="Pfam" id="PF12804">
    <property type="entry name" value="NTP_transf_3"/>
    <property type="match status" value="1"/>
</dbReference>
<evidence type="ECO:0000256" key="8">
    <source>
        <dbReference type="HAMAP-Rule" id="MF_00316"/>
    </source>
</evidence>
<keyword evidence="3 8" id="KW-0479">Metal-binding</keyword>
<comment type="catalytic activity">
    <reaction evidence="8">
        <text>Mo-molybdopterin + GTP + H(+) = Mo-molybdopterin guanine dinucleotide + diphosphate</text>
        <dbReference type="Rhea" id="RHEA:34243"/>
        <dbReference type="ChEBI" id="CHEBI:15378"/>
        <dbReference type="ChEBI" id="CHEBI:33019"/>
        <dbReference type="ChEBI" id="CHEBI:37565"/>
        <dbReference type="ChEBI" id="CHEBI:71302"/>
        <dbReference type="ChEBI" id="CHEBI:71310"/>
        <dbReference type="EC" id="2.7.7.77"/>
    </reaction>
</comment>
<dbReference type="InterPro" id="IPR029044">
    <property type="entry name" value="Nucleotide-diphossugar_trans"/>
</dbReference>
<dbReference type="GO" id="GO:0005525">
    <property type="term" value="F:GTP binding"/>
    <property type="evidence" value="ECO:0007669"/>
    <property type="project" value="UniProtKB-UniRule"/>
</dbReference>
<feature type="domain" description="MobA-like NTP transferase" evidence="9">
    <location>
        <begin position="6"/>
        <end position="144"/>
    </location>
</feature>
<comment type="caution">
    <text evidence="10">The sequence shown here is derived from an EMBL/GenBank/DDBJ whole genome shotgun (WGS) entry which is preliminary data.</text>
</comment>
<comment type="similarity">
    <text evidence="8">Belongs to the MobA family.</text>
</comment>
<feature type="binding site" evidence="8">
    <location>
        <begin position="9"/>
        <end position="11"/>
    </location>
    <ligand>
        <name>GTP</name>
        <dbReference type="ChEBI" id="CHEBI:37565"/>
    </ligand>
</feature>
<feature type="binding site" evidence="8">
    <location>
        <position position="66"/>
    </location>
    <ligand>
        <name>GTP</name>
        <dbReference type="ChEBI" id="CHEBI:37565"/>
    </ligand>
</feature>
<proteinExistence type="inferred from homology"/>
<keyword evidence="6 8" id="KW-0342">GTP-binding</keyword>
<evidence type="ECO:0000256" key="1">
    <source>
        <dbReference type="ARBA" id="ARBA00022490"/>
    </source>
</evidence>
<dbReference type="EMBL" id="LGGS01000038">
    <property type="protein sequence ID" value="KUK83282.1"/>
    <property type="molecule type" value="Genomic_DNA"/>
</dbReference>
<dbReference type="GO" id="GO:0005737">
    <property type="term" value="C:cytoplasm"/>
    <property type="evidence" value="ECO:0007669"/>
    <property type="project" value="UniProtKB-SubCell"/>
</dbReference>